<dbReference type="GO" id="GO:0005524">
    <property type="term" value="F:ATP binding"/>
    <property type="evidence" value="ECO:0007669"/>
    <property type="project" value="UniProtKB-KW"/>
</dbReference>
<evidence type="ECO:0000256" key="1">
    <source>
        <dbReference type="ARBA" id="ARBA00006184"/>
    </source>
</evidence>
<dbReference type="InterPro" id="IPR055237">
    <property type="entry name" value="Cdc6_lid"/>
</dbReference>
<sequence length="340" mass="38689">MIQDRRVLKPTFIPSDVVHRDHETRQLSRALKPLMDGGVPETAFLYGSSGAGKTCIAKFTVNRLQENVLDINHQYVNCWKDHSRFKTLYRVLEGIDRAVDIHRQSTPTDELLARLEEYEGPPYIVILDEADQLADTSVLYDLYRVRGVTLILIANREQDLFSQVGSRIASRLRTRTRIHFDQYSDDELASILSDRAQWGLGKDAATSSQLERIARVAEGDARVAIGILRMAAQQASDRGIQSVTDTMIQKAVPEAEAEIHQKNIQQLTEDQHLLYEILSEHDELASGELYDRYAKRASDPKTKRMVRNYLQKMTHYNLVIPDGESRGRTYRLTSAESVSS</sequence>
<dbReference type="InterPro" id="IPR049945">
    <property type="entry name" value="AAA_22"/>
</dbReference>
<dbReference type="Gene3D" id="1.10.8.60">
    <property type="match status" value="1"/>
</dbReference>
<dbReference type="InterPro" id="IPR050311">
    <property type="entry name" value="ORC1/CDC6"/>
</dbReference>
<dbReference type="CDD" id="cd18139">
    <property type="entry name" value="HLD_clamp_RarA"/>
    <property type="match status" value="1"/>
</dbReference>
<dbReference type="AlphaFoldDB" id="A0ABD5RUZ9"/>
<evidence type="ECO:0000259" key="5">
    <source>
        <dbReference type="SMART" id="SM00382"/>
    </source>
</evidence>
<dbReference type="CDD" id="cd00009">
    <property type="entry name" value="AAA"/>
    <property type="match status" value="1"/>
</dbReference>
<dbReference type="GO" id="GO:0006260">
    <property type="term" value="P:DNA replication"/>
    <property type="evidence" value="ECO:0007669"/>
    <property type="project" value="UniProtKB-KW"/>
</dbReference>
<evidence type="ECO:0000313" key="6">
    <source>
        <dbReference type="EMBL" id="MFC6723095.1"/>
    </source>
</evidence>
<evidence type="ECO:0000256" key="2">
    <source>
        <dbReference type="ARBA" id="ARBA00022705"/>
    </source>
</evidence>
<keyword evidence="7" id="KW-1185">Reference proteome</keyword>
<dbReference type="SMART" id="SM00382">
    <property type="entry name" value="AAA"/>
    <property type="match status" value="1"/>
</dbReference>
<dbReference type="Gene3D" id="3.40.50.300">
    <property type="entry name" value="P-loop containing nucleotide triphosphate hydrolases"/>
    <property type="match status" value="1"/>
</dbReference>
<reference evidence="6 7" key="1">
    <citation type="journal article" date="2019" name="Int. J. Syst. Evol. Microbiol.">
        <title>The Global Catalogue of Microorganisms (GCM) 10K type strain sequencing project: providing services to taxonomists for standard genome sequencing and annotation.</title>
        <authorList>
            <consortium name="The Broad Institute Genomics Platform"/>
            <consortium name="The Broad Institute Genome Sequencing Center for Infectious Disease"/>
            <person name="Wu L."/>
            <person name="Ma J."/>
        </authorList>
    </citation>
    <scope>NUCLEOTIDE SEQUENCE [LARGE SCALE GENOMIC DNA]</scope>
    <source>
        <strain evidence="6 7">NBRC 111368</strain>
    </source>
</reference>
<evidence type="ECO:0000313" key="7">
    <source>
        <dbReference type="Proteomes" id="UP001596328"/>
    </source>
</evidence>
<dbReference type="Pfam" id="PF13401">
    <property type="entry name" value="AAA_22"/>
    <property type="match status" value="1"/>
</dbReference>
<dbReference type="PANTHER" id="PTHR10763">
    <property type="entry name" value="CELL DIVISION CONTROL PROTEIN 6-RELATED"/>
    <property type="match status" value="1"/>
</dbReference>
<name>A0ABD5RUZ9_9EURY</name>
<comment type="similarity">
    <text evidence="1">Belongs to the CDC6/cdc18 family.</text>
</comment>
<keyword evidence="4" id="KW-0067">ATP-binding</keyword>
<protein>
    <submittedName>
        <fullName evidence="6">Cdc6/Cdc18 family protein</fullName>
    </submittedName>
</protein>
<keyword evidence="3" id="KW-0547">Nucleotide-binding</keyword>
<dbReference type="Proteomes" id="UP001596328">
    <property type="component" value="Unassembled WGS sequence"/>
</dbReference>
<comment type="caution">
    <text evidence="6">The sequence shown here is derived from an EMBL/GenBank/DDBJ whole genome shotgun (WGS) entry which is preliminary data.</text>
</comment>
<dbReference type="SUPFAM" id="SSF52540">
    <property type="entry name" value="P-loop containing nucleoside triphosphate hydrolases"/>
    <property type="match status" value="1"/>
</dbReference>
<accession>A0ABD5RUZ9</accession>
<evidence type="ECO:0000256" key="3">
    <source>
        <dbReference type="ARBA" id="ARBA00022741"/>
    </source>
</evidence>
<evidence type="ECO:0000256" key="4">
    <source>
        <dbReference type="ARBA" id="ARBA00022840"/>
    </source>
</evidence>
<dbReference type="InterPro" id="IPR014277">
    <property type="entry name" value="Orc1/Cdc6_arc"/>
</dbReference>
<dbReference type="NCBIfam" id="TIGR02928">
    <property type="entry name" value="orc1/cdc6 family replication initiation protein"/>
    <property type="match status" value="1"/>
</dbReference>
<dbReference type="EMBL" id="JBHSWU010000004">
    <property type="protein sequence ID" value="MFC6723095.1"/>
    <property type="molecule type" value="Genomic_DNA"/>
</dbReference>
<feature type="domain" description="AAA+ ATPase" evidence="5">
    <location>
        <begin position="39"/>
        <end position="184"/>
    </location>
</feature>
<gene>
    <name evidence="6" type="ORF">ACFQE1_01545</name>
</gene>
<dbReference type="Pfam" id="PF22703">
    <property type="entry name" value="Cdc6_lid"/>
    <property type="match status" value="1"/>
</dbReference>
<dbReference type="PANTHER" id="PTHR10763:SF22">
    <property type="entry name" value="ORC1-TYPE DNA REPLICATION PROTEIN"/>
    <property type="match status" value="1"/>
</dbReference>
<dbReference type="InterPro" id="IPR003593">
    <property type="entry name" value="AAA+_ATPase"/>
</dbReference>
<proteinExistence type="inferred from homology"/>
<dbReference type="InterPro" id="IPR027417">
    <property type="entry name" value="P-loop_NTPase"/>
</dbReference>
<keyword evidence="2" id="KW-0235">DNA replication</keyword>
<organism evidence="6 7">
    <name type="scientific">Halobium palmae</name>
    <dbReference type="NCBI Taxonomy" id="1776492"/>
    <lineage>
        <taxon>Archaea</taxon>
        <taxon>Methanobacteriati</taxon>
        <taxon>Methanobacteriota</taxon>
        <taxon>Stenosarchaea group</taxon>
        <taxon>Halobacteria</taxon>
        <taxon>Halobacteriales</taxon>
        <taxon>Haloferacaceae</taxon>
        <taxon>Halobium</taxon>
    </lineage>
</organism>